<evidence type="ECO:0000256" key="3">
    <source>
        <dbReference type="ARBA" id="ARBA00022553"/>
    </source>
</evidence>
<name>A0ABU4TB48_9PSEU</name>
<dbReference type="CDD" id="cd16917">
    <property type="entry name" value="HATPase_UhpB-NarQ-NarX-like"/>
    <property type="match status" value="1"/>
</dbReference>
<dbReference type="PANTHER" id="PTHR24421:SF10">
    <property type="entry name" value="NITRATE_NITRITE SENSOR PROTEIN NARQ"/>
    <property type="match status" value="1"/>
</dbReference>
<dbReference type="InterPro" id="IPR050482">
    <property type="entry name" value="Sensor_HK_TwoCompSys"/>
</dbReference>
<keyword evidence="10" id="KW-1133">Transmembrane helix</keyword>
<proteinExistence type="predicted"/>
<gene>
    <name evidence="12" type="ORF">SK803_34775</name>
</gene>
<evidence type="ECO:0000256" key="7">
    <source>
        <dbReference type="ARBA" id="ARBA00022840"/>
    </source>
</evidence>
<evidence type="ECO:0000259" key="11">
    <source>
        <dbReference type="Pfam" id="PF07730"/>
    </source>
</evidence>
<evidence type="ECO:0000256" key="5">
    <source>
        <dbReference type="ARBA" id="ARBA00022741"/>
    </source>
</evidence>
<comment type="catalytic activity">
    <reaction evidence="1">
        <text>ATP + protein L-histidine = ADP + protein N-phospho-L-histidine.</text>
        <dbReference type="EC" id="2.7.13.3"/>
    </reaction>
</comment>
<evidence type="ECO:0000256" key="8">
    <source>
        <dbReference type="ARBA" id="ARBA00023012"/>
    </source>
</evidence>
<reference evidence="12 13" key="1">
    <citation type="submission" date="2023-11" db="EMBL/GenBank/DDBJ databases">
        <title>Lentzea sokolovensis, sp. nov., Lentzea kristufkii, sp. nov., and Lentzea miocenensis, sp. nov., rare actinobacteria from Sokolov Coal Basin, Miocene lacustrine sediment, Czech Republic.</title>
        <authorList>
            <person name="Lara A."/>
            <person name="Kotroba L."/>
            <person name="Nouioui I."/>
            <person name="Neumann-Schaal M."/>
            <person name="Mast Y."/>
            <person name="Chronakova A."/>
        </authorList>
    </citation>
    <scope>NUCLEOTIDE SEQUENCE [LARGE SCALE GENOMIC DNA]</scope>
    <source>
        <strain evidence="12 13">BCCO 10_0856</strain>
    </source>
</reference>
<dbReference type="Proteomes" id="UP001285521">
    <property type="component" value="Unassembled WGS sequence"/>
</dbReference>
<dbReference type="EC" id="2.7.13.3" evidence="2"/>
<dbReference type="PANTHER" id="PTHR24421">
    <property type="entry name" value="NITRATE/NITRITE SENSOR PROTEIN NARX-RELATED"/>
    <property type="match status" value="1"/>
</dbReference>
<comment type="caution">
    <text evidence="12">The sequence shown here is derived from an EMBL/GenBank/DDBJ whole genome shotgun (WGS) entry which is preliminary data.</text>
</comment>
<dbReference type="InterPro" id="IPR036890">
    <property type="entry name" value="HATPase_C_sf"/>
</dbReference>
<evidence type="ECO:0000313" key="13">
    <source>
        <dbReference type="Proteomes" id="UP001285521"/>
    </source>
</evidence>
<dbReference type="SUPFAM" id="SSF55874">
    <property type="entry name" value="ATPase domain of HSP90 chaperone/DNA topoisomerase II/histidine kinase"/>
    <property type="match status" value="1"/>
</dbReference>
<dbReference type="GO" id="GO:0016301">
    <property type="term" value="F:kinase activity"/>
    <property type="evidence" value="ECO:0007669"/>
    <property type="project" value="UniProtKB-KW"/>
</dbReference>
<evidence type="ECO:0000256" key="6">
    <source>
        <dbReference type="ARBA" id="ARBA00022777"/>
    </source>
</evidence>
<evidence type="ECO:0000256" key="4">
    <source>
        <dbReference type="ARBA" id="ARBA00022679"/>
    </source>
</evidence>
<keyword evidence="7" id="KW-0067">ATP-binding</keyword>
<keyword evidence="4" id="KW-0808">Transferase</keyword>
<keyword evidence="3" id="KW-0597">Phosphoprotein</keyword>
<accession>A0ABU4TB48</accession>
<sequence length="384" mass="40761">MTSWNSAWPVVARWAPRFAPLALVVASTLWLAVPAPDMSLSAWIVPLTSSLLFVVGRLSPLPVSLAQHLLVLTAFLMAAPGVGAAQACAALSLGELAMRRPWLPQLLIGCATALAVDTIYLVAQDDQPVLVALRVALVVGVPVLAGRHLRSMRELTARQSEEKALILRVRDAEISAAREADRVAVARELHDLVAHHVSSMVLRSAVARHAATGPEQLREVLDDVHATGSAALRDLRELVTVLRDPSVPSAVGTSPDCLTTAVRQAAASCERAGFAVRTDISESAEHLDASRRLVVLRIVQESLTNVMRHAEPGAAVLLRVRESTAGLDIEVSDAGATPPRPAPDGHGITGMAERVERLGGSFHAGPTGHGWSVRASLPRQEQPA</sequence>
<evidence type="ECO:0000256" key="2">
    <source>
        <dbReference type="ARBA" id="ARBA00012438"/>
    </source>
</evidence>
<organism evidence="12 13">
    <name type="scientific">Lentzea miocenica</name>
    <dbReference type="NCBI Taxonomy" id="3095431"/>
    <lineage>
        <taxon>Bacteria</taxon>
        <taxon>Bacillati</taxon>
        <taxon>Actinomycetota</taxon>
        <taxon>Actinomycetes</taxon>
        <taxon>Pseudonocardiales</taxon>
        <taxon>Pseudonocardiaceae</taxon>
        <taxon>Lentzea</taxon>
    </lineage>
</organism>
<dbReference type="InterPro" id="IPR011712">
    <property type="entry name" value="Sig_transdc_His_kin_sub3_dim/P"/>
</dbReference>
<feature type="transmembrane region" description="Helical" evidence="10">
    <location>
        <begin position="40"/>
        <end position="58"/>
    </location>
</feature>
<dbReference type="Pfam" id="PF07730">
    <property type="entry name" value="HisKA_3"/>
    <property type="match status" value="1"/>
</dbReference>
<evidence type="ECO:0000256" key="9">
    <source>
        <dbReference type="SAM" id="MobiDB-lite"/>
    </source>
</evidence>
<dbReference type="EMBL" id="JAXAVW010000034">
    <property type="protein sequence ID" value="MDX8035402.1"/>
    <property type="molecule type" value="Genomic_DNA"/>
</dbReference>
<keyword evidence="5" id="KW-0547">Nucleotide-binding</keyword>
<feature type="transmembrane region" description="Helical" evidence="10">
    <location>
        <begin position="106"/>
        <end position="123"/>
    </location>
</feature>
<keyword evidence="10" id="KW-0472">Membrane</keyword>
<dbReference type="Gene3D" id="3.30.565.10">
    <property type="entry name" value="Histidine kinase-like ATPase, C-terminal domain"/>
    <property type="match status" value="1"/>
</dbReference>
<keyword evidence="6 12" id="KW-0418">Kinase</keyword>
<dbReference type="Gene3D" id="1.20.5.1930">
    <property type="match status" value="1"/>
</dbReference>
<evidence type="ECO:0000256" key="1">
    <source>
        <dbReference type="ARBA" id="ARBA00000085"/>
    </source>
</evidence>
<protein>
    <recommendedName>
        <fullName evidence="2">histidine kinase</fullName>
        <ecNumber evidence="2">2.7.13.3</ecNumber>
    </recommendedName>
</protein>
<evidence type="ECO:0000256" key="10">
    <source>
        <dbReference type="SAM" id="Phobius"/>
    </source>
</evidence>
<dbReference type="RefSeq" id="WP_319970426.1">
    <property type="nucleotide sequence ID" value="NZ_JAXAVW010000034.1"/>
</dbReference>
<keyword evidence="8" id="KW-0902">Two-component regulatory system</keyword>
<evidence type="ECO:0000313" key="12">
    <source>
        <dbReference type="EMBL" id="MDX8035402.1"/>
    </source>
</evidence>
<feature type="transmembrane region" description="Helical" evidence="10">
    <location>
        <begin position="14"/>
        <end position="33"/>
    </location>
</feature>
<feature type="transmembrane region" description="Helical" evidence="10">
    <location>
        <begin position="129"/>
        <end position="149"/>
    </location>
</feature>
<keyword evidence="13" id="KW-1185">Reference proteome</keyword>
<feature type="domain" description="Signal transduction histidine kinase subgroup 3 dimerisation and phosphoacceptor" evidence="11">
    <location>
        <begin position="182"/>
        <end position="245"/>
    </location>
</feature>
<feature type="transmembrane region" description="Helical" evidence="10">
    <location>
        <begin position="70"/>
        <end position="94"/>
    </location>
</feature>
<feature type="region of interest" description="Disordered" evidence="9">
    <location>
        <begin position="330"/>
        <end position="384"/>
    </location>
</feature>
<keyword evidence="10" id="KW-0812">Transmembrane</keyword>